<evidence type="ECO:0000256" key="3">
    <source>
        <dbReference type="ARBA" id="ARBA00022448"/>
    </source>
</evidence>
<comment type="similarity">
    <text evidence="2">Belongs to the cation diffusion facilitator (CDF) transporter (TC 2.A.4) family. SLC30A subfamily.</text>
</comment>
<keyword evidence="8 9" id="KW-0472">Membrane</keyword>
<evidence type="ECO:0000256" key="2">
    <source>
        <dbReference type="ARBA" id="ARBA00008873"/>
    </source>
</evidence>
<feature type="transmembrane region" description="Helical" evidence="9">
    <location>
        <begin position="16"/>
        <end position="36"/>
    </location>
</feature>
<dbReference type="GO" id="GO:0005385">
    <property type="term" value="F:zinc ion transmembrane transporter activity"/>
    <property type="evidence" value="ECO:0007669"/>
    <property type="project" value="TreeGrafter"/>
</dbReference>
<keyword evidence="6 9" id="KW-1133">Transmembrane helix</keyword>
<dbReference type="PATRIC" id="fig|1359167.3.peg.683"/>
<comment type="subcellular location">
    <subcellularLocation>
        <location evidence="1">Membrane</location>
        <topology evidence="1">Multi-pass membrane protein</topology>
    </subcellularLocation>
</comment>
<dbReference type="Proteomes" id="UP000033546">
    <property type="component" value="Unassembled WGS sequence"/>
</dbReference>
<dbReference type="RefSeq" id="WP_045804987.1">
    <property type="nucleotide sequence ID" value="NZ_LANU01000002.1"/>
</dbReference>
<evidence type="ECO:0000313" key="12">
    <source>
        <dbReference type="EMBL" id="KJV65751.1"/>
    </source>
</evidence>
<evidence type="ECO:0000256" key="4">
    <source>
        <dbReference type="ARBA" id="ARBA00022692"/>
    </source>
</evidence>
<accession>A0A0F3NDC4</accession>
<dbReference type="Pfam" id="PF01545">
    <property type="entry name" value="Cation_efflux"/>
    <property type="match status" value="1"/>
</dbReference>
<keyword evidence="5" id="KW-0864">Zinc transport</keyword>
<dbReference type="EMBL" id="LANU01000002">
    <property type="protein sequence ID" value="KJV65751.1"/>
    <property type="molecule type" value="Genomic_DNA"/>
</dbReference>
<dbReference type="InterPro" id="IPR002524">
    <property type="entry name" value="Cation_efflux"/>
</dbReference>
<dbReference type="SUPFAM" id="SSF161111">
    <property type="entry name" value="Cation efflux protein transmembrane domain-like"/>
    <property type="match status" value="1"/>
</dbReference>
<dbReference type="PANTHER" id="PTHR11562:SF17">
    <property type="entry name" value="RE54080P-RELATED"/>
    <property type="match status" value="1"/>
</dbReference>
<dbReference type="InterPro" id="IPR027470">
    <property type="entry name" value="Cation_efflux_CTD"/>
</dbReference>
<sequence length="306" mass="34029">MSLIHKNKPSNHENKLIYAILIIIITMVIEVAGGIISNSLALLSDAGHMFTDFISLLLSWLAYKVAMRKSDSCRSYGYHRFQVVAAFINGLTLFGIAILIILESIKRFFSPEQVCWEIMISVAVLGLIANVVSFFLLYRKNENNLNLKSAVLHVVGDLLGSVAAIIASIVIMFTSWQIMDPLLSVFVSIIILGGAYRIIKNSGHILLEGTPDNVNPDKVRKAICESITEVLDVHHIHIWSLTTDHPIMTMHVKLDKAAVTNNLKYSQVLVSIKKLLSKDFCIIHVTIEAEYDNCADDSVMIEAAHN</sequence>
<dbReference type="InterPro" id="IPR058533">
    <property type="entry name" value="Cation_efflux_TM"/>
</dbReference>
<feature type="transmembrane region" description="Helical" evidence="9">
    <location>
        <begin position="182"/>
        <end position="199"/>
    </location>
</feature>
<feature type="domain" description="Cation efflux protein cytoplasmic" evidence="11">
    <location>
        <begin position="212"/>
        <end position="290"/>
    </location>
</feature>
<evidence type="ECO:0000259" key="11">
    <source>
        <dbReference type="Pfam" id="PF16916"/>
    </source>
</evidence>
<dbReference type="AlphaFoldDB" id="A0A0F3NDC4"/>
<dbReference type="SUPFAM" id="SSF160240">
    <property type="entry name" value="Cation efflux protein cytoplasmic domain-like"/>
    <property type="match status" value="1"/>
</dbReference>
<keyword evidence="7" id="KW-0406">Ion transport</keyword>
<feature type="transmembrane region" description="Helical" evidence="9">
    <location>
        <begin position="150"/>
        <end position="176"/>
    </location>
</feature>
<keyword evidence="3" id="KW-0813">Transport</keyword>
<dbReference type="Pfam" id="PF16916">
    <property type="entry name" value="ZT_dimer"/>
    <property type="match status" value="1"/>
</dbReference>
<feature type="transmembrane region" description="Helical" evidence="9">
    <location>
        <begin position="42"/>
        <end position="63"/>
    </location>
</feature>
<dbReference type="PANTHER" id="PTHR11562">
    <property type="entry name" value="CATION EFFLUX PROTEIN/ ZINC TRANSPORTER"/>
    <property type="match status" value="1"/>
</dbReference>
<feature type="domain" description="Cation efflux protein transmembrane" evidence="10">
    <location>
        <begin position="16"/>
        <end position="207"/>
    </location>
</feature>
<feature type="transmembrane region" description="Helical" evidence="9">
    <location>
        <begin position="83"/>
        <end position="102"/>
    </location>
</feature>
<evidence type="ECO:0000313" key="13">
    <source>
        <dbReference type="Proteomes" id="UP000033546"/>
    </source>
</evidence>
<dbReference type="GO" id="GO:0005886">
    <property type="term" value="C:plasma membrane"/>
    <property type="evidence" value="ECO:0007669"/>
    <property type="project" value="TreeGrafter"/>
</dbReference>
<dbReference type="InterPro" id="IPR036837">
    <property type="entry name" value="Cation_efflux_CTD_sf"/>
</dbReference>
<organism evidence="12 13">
    <name type="scientific">Ehrlichia cf. muris str. EmCRT</name>
    <dbReference type="NCBI Taxonomy" id="1359167"/>
    <lineage>
        <taxon>Bacteria</taxon>
        <taxon>Pseudomonadati</taxon>
        <taxon>Pseudomonadota</taxon>
        <taxon>Alphaproteobacteria</taxon>
        <taxon>Rickettsiales</taxon>
        <taxon>Anaplasmataceae</taxon>
        <taxon>Ehrlichia</taxon>
    </lineage>
</organism>
<reference evidence="12 13" key="1">
    <citation type="submission" date="2015-02" db="EMBL/GenBank/DDBJ databases">
        <title>Genome Sequencing of Rickettsiales.</title>
        <authorList>
            <person name="Daugherty S.C."/>
            <person name="Su Q."/>
            <person name="Abolude K."/>
            <person name="Beier-Sexton M."/>
            <person name="Carlyon J.A."/>
            <person name="Carter R."/>
            <person name="Day N.P."/>
            <person name="Dumler S.J."/>
            <person name="Dyachenko V."/>
            <person name="Godinez A."/>
            <person name="Kurtti T.J."/>
            <person name="Lichay M."/>
            <person name="Mullins K.E."/>
            <person name="Ott S."/>
            <person name="Pappas-Brown V."/>
            <person name="Paris D.H."/>
            <person name="Patel P."/>
            <person name="Richards A.L."/>
            <person name="Sadzewicz L."/>
            <person name="Sears K."/>
            <person name="Seidman D."/>
            <person name="Sengamalay N."/>
            <person name="Stenos J."/>
            <person name="Tallon L.J."/>
            <person name="Vincent G."/>
            <person name="Fraser C.M."/>
            <person name="Munderloh U."/>
            <person name="Dunning-Hotopp J.C."/>
        </authorList>
    </citation>
    <scope>NUCLEOTIDE SEQUENCE [LARGE SCALE GENOMIC DNA]</scope>
    <source>
        <strain evidence="12 13">EmCRT</strain>
    </source>
</reference>
<comment type="caution">
    <text evidence="12">The sequence shown here is derived from an EMBL/GenBank/DDBJ whole genome shotgun (WGS) entry which is preliminary data.</text>
</comment>
<evidence type="ECO:0000259" key="10">
    <source>
        <dbReference type="Pfam" id="PF01545"/>
    </source>
</evidence>
<evidence type="ECO:0000256" key="6">
    <source>
        <dbReference type="ARBA" id="ARBA00022989"/>
    </source>
</evidence>
<dbReference type="InterPro" id="IPR050681">
    <property type="entry name" value="CDF/SLC30A"/>
</dbReference>
<evidence type="ECO:0000256" key="5">
    <source>
        <dbReference type="ARBA" id="ARBA00022906"/>
    </source>
</evidence>
<evidence type="ECO:0000256" key="7">
    <source>
        <dbReference type="ARBA" id="ARBA00023065"/>
    </source>
</evidence>
<dbReference type="InterPro" id="IPR027469">
    <property type="entry name" value="Cation_efflux_TMD_sf"/>
</dbReference>
<evidence type="ECO:0000256" key="9">
    <source>
        <dbReference type="SAM" id="Phobius"/>
    </source>
</evidence>
<dbReference type="Gene3D" id="1.20.1510.10">
    <property type="entry name" value="Cation efflux protein transmembrane domain"/>
    <property type="match status" value="1"/>
</dbReference>
<gene>
    <name evidence="12" type="ORF">EMUCRT_0707</name>
</gene>
<evidence type="ECO:0000256" key="1">
    <source>
        <dbReference type="ARBA" id="ARBA00004141"/>
    </source>
</evidence>
<keyword evidence="5" id="KW-0862">Zinc</keyword>
<name>A0A0F3NDC4_9RICK</name>
<protein>
    <submittedName>
        <fullName evidence="12">Cation diffusion facilitator transporter family protein</fullName>
    </submittedName>
</protein>
<feature type="transmembrane region" description="Helical" evidence="9">
    <location>
        <begin position="118"/>
        <end position="138"/>
    </location>
</feature>
<dbReference type="NCBIfam" id="TIGR01297">
    <property type="entry name" value="CDF"/>
    <property type="match status" value="1"/>
</dbReference>
<evidence type="ECO:0000256" key="8">
    <source>
        <dbReference type="ARBA" id="ARBA00023136"/>
    </source>
</evidence>
<proteinExistence type="inferred from homology"/>
<keyword evidence="4 9" id="KW-0812">Transmembrane</keyword>